<evidence type="ECO:0000259" key="9">
    <source>
        <dbReference type="Pfam" id="PF13515"/>
    </source>
</evidence>
<keyword evidence="11" id="KW-1185">Reference proteome</keyword>
<dbReference type="InterPro" id="IPR018820">
    <property type="entry name" value="BRE4-related_DUF2421"/>
</dbReference>
<feature type="transmembrane region" description="Helical" evidence="6">
    <location>
        <begin position="242"/>
        <end position="261"/>
    </location>
</feature>
<dbReference type="InterPro" id="IPR018823">
    <property type="entry name" value="ArAE_2_N"/>
</dbReference>
<dbReference type="Pfam" id="PF10334">
    <property type="entry name" value="BRE4"/>
    <property type="match status" value="1"/>
</dbReference>
<reference evidence="10 11" key="1">
    <citation type="submission" date="2016-06" db="EMBL/GenBank/DDBJ databases">
        <title>Evolution of pathogenesis and genome organization in the Tremellales.</title>
        <authorList>
            <person name="Cuomo C."/>
            <person name="Litvintseva A."/>
            <person name="Heitman J."/>
            <person name="Chen Y."/>
            <person name="Sun S."/>
            <person name="Springer D."/>
            <person name="Dromer F."/>
            <person name="Young S."/>
            <person name="Zeng Q."/>
            <person name="Chapman S."/>
            <person name="Gujja S."/>
            <person name="Saif S."/>
            <person name="Birren B."/>
        </authorList>
    </citation>
    <scope>NUCLEOTIDE SEQUENCE [LARGE SCALE GENOMIC DNA]</scope>
    <source>
        <strain evidence="10 11">ATCC 28783</strain>
    </source>
</reference>
<sequence length="1156" mass="128568">MPNSPSLPPDIPLSPLDSPRRSSLSDVVNNGHRAGRVSFLGVAGDSDSEDTTGALHNDRSHPGETAEPTGRHVSSLVKLVLGHRWFSWIPPKQTWAHWKPAIRTAVAAWLGLLFMLILPVERALGNAVYFILMISFLIPASQTVVETLESWTYVAFFAALSWGWLALGIFIAYTVRDPVDAGRLATAQKKYAYLKDNEPLYQTMIINDGTYIQAKSAVVLAVFLAVGSGVLLWVKMRTQPGPMTYPLVIACVLLDVALTLANFQPGPAYTLGFLFFKPMVVQGGLSVLSSILIFPQSISSLFKTTVPKTLDPLIHALGSAERLFTRAGDTTLLSDYPSLKLRSQAWAEESAGIRDGLNDSLSGIAPLSQQQKYLPLDISYGRLSSQDLRQLYTRLVSTQTRSSGLAFFFDMVFHNAKHSHIDSSAYSVYQAARSGPASRDPSIHFSSASALGDVGADNESAQQTPSSNTKLRADVGNLLAPNWFRRTGSSTQTQRLPKTDSRTSLRDYLNSQQTPVGVYESQRYVDIERLFADHGKGLPEHLERISVVSLPLVIASREALVKARDWILHVDRLHEVAPGITEPNKLLGGVISTLDKALEEFRETRREVVRPFQHLFDPIYRGTLKHYRALYQNFVAQYHLIQFTESIVVLLRKMEDLEVARPRKKIWYPRPSDWLRHYWDINHRERASEQGGAREDESVTAREAVEGILGEAIARQPEYDPFRNPTLRRLSTLSALIDPLFSRSFMYAIKAVVLTGVASLPNWFSATAPWYQRQRAIWSLCSICGEFRCTPSIVIGADDEGDTTAAWVARCISSFWGCLIGLVVWYIGNGSGRGNPYGLGAICAVVFPFLSFFRVHFPGSVTIAFLTPISFGIVIGYSWFEGSIGIRSSAAPGWSTAWHRFVDVVVGVTAAWIFAYIPPAFSSKRAIRYTYARSISAAGSIFCDVLSEANGLQGTRVENKELQAKILVWRTKLSKLGGQHNNAAFEYSLRGRWPEERYKRSWLTMLALLLAVEELLGLLSQLHHVLCQMERPWRKALLARTKLSELLFLGDILAVVSMCSTSLRAGFALPQITPAPLIERFRKGEVQGWNLPSGYEDEGVPSIVTPEVLESDDYMRYALGVVTVFAILGRLDRIVVICKTLLGESYHISGLHLEQH</sequence>
<comment type="caution">
    <text evidence="10">The sequence shown here is derived from an EMBL/GenBank/DDBJ whole genome shotgun (WGS) entry which is preliminary data.</text>
</comment>
<feature type="transmembrane region" description="Helical" evidence="6">
    <location>
        <begin position="217"/>
        <end position="236"/>
    </location>
</feature>
<feature type="compositionally biased region" description="Low complexity" evidence="5">
    <location>
        <begin position="13"/>
        <end position="26"/>
    </location>
</feature>
<evidence type="ECO:0000313" key="10">
    <source>
        <dbReference type="EMBL" id="RXK38849.1"/>
    </source>
</evidence>
<feature type="region of interest" description="Disordered" evidence="5">
    <location>
        <begin position="1"/>
        <end position="28"/>
    </location>
</feature>
<dbReference type="InterPro" id="IPR049453">
    <property type="entry name" value="Memb_transporter_dom"/>
</dbReference>
<feature type="transmembrane region" description="Helical" evidence="6">
    <location>
        <begin position="101"/>
        <end position="120"/>
    </location>
</feature>
<dbReference type="STRING" id="5217.A0A4Q1BM11"/>
<feature type="transmembrane region" description="Helical" evidence="6">
    <location>
        <begin position="863"/>
        <end position="880"/>
    </location>
</feature>
<evidence type="ECO:0000259" key="8">
    <source>
        <dbReference type="Pfam" id="PF10337"/>
    </source>
</evidence>
<comment type="subcellular location">
    <subcellularLocation>
        <location evidence="1">Membrane</location>
        <topology evidence="1">Multi-pass membrane protein</topology>
    </subcellularLocation>
</comment>
<dbReference type="OrthoDB" id="2274698at2759"/>
<feature type="transmembrane region" description="Helical" evidence="6">
    <location>
        <begin position="839"/>
        <end position="857"/>
    </location>
</feature>
<feature type="transmembrane region" description="Helical" evidence="6">
    <location>
        <begin position="151"/>
        <end position="173"/>
    </location>
</feature>
<evidence type="ECO:0000259" key="7">
    <source>
        <dbReference type="Pfam" id="PF10334"/>
    </source>
</evidence>
<feature type="transmembrane region" description="Helical" evidence="6">
    <location>
        <begin position="901"/>
        <end position="921"/>
    </location>
</feature>
<feature type="transmembrane region" description="Helical" evidence="6">
    <location>
        <begin position="273"/>
        <end position="294"/>
    </location>
</feature>
<evidence type="ECO:0000256" key="5">
    <source>
        <dbReference type="SAM" id="MobiDB-lite"/>
    </source>
</evidence>
<feature type="transmembrane region" description="Helical" evidence="6">
    <location>
        <begin position="807"/>
        <end position="827"/>
    </location>
</feature>
<dbReference type="InParanoid" id="A0A4Q1BM11"/>
<keyword evidence="4 6" id="KW-0472">Membrane</keyword>
<feature type="compositionally biased region" description="Pro residues" evidence="5">
    <location>
        <begin position="1"/>
        <end position="12"/>
    </location>
</feature>
<proteinExistence type="predicted"/>
<dbReference type="Pfam" id="PF13515">
    <property type="entry name" value="FUSC_2"/>
    <property type="match status" value="1"/>
</dbReference>
<feature type="transmembrane region" description="Helical" evidence="6">
    <location>
        <begin position="745"/>
        <end position="764"/>
    </location>
</feature>
<keyword evidence="2 6" id="KW-0812">Transmembrane</keyword>
<evidence type="ECO:0000313" key="11">
    <source>
        <dbReference type="Proteomes" id="UP000289152"/>
    </source>
</evidence>
<dbReference type="GO" id="GO:0016020">
    <property type="term" value="C:membrane"/>
    <property type="evidence" value="ECO:0007669"/>
    <property type="project" value="UniProtKB-SubCell"/>
</dbReference>
<feature type="region of interest" description="Disordered" evidence="5">
    <location>
        <begin position="42"/>
        <end position="70"/>
    </location>
</feature>
<evidence type="ECO:0008006" key="12">
    <source>
        <dbReference type="Google" id="ProtNLM"/>
    </source>
</evidence>
<feature type="domain" description="Putative ER transporter 6TM N-terminal" evidence="8">
    <location>
        <begin position="99"/>
        <end position="529"/>
    </location>
</feature>
<feature type="domain" description="DUF2421" evidence="7">
    <location>
        <begin position="918"/>
        <end position="1146"/>
    </location>
</feature>
<dbReference type="AlphaFoldDB" id="A0A4Q1BM11"/>
<feature type="transmembrane region" description="Helical" evidence="6">
    <location>
        <begin position="127"/>
        <end position="145"/>
    </location>
</feature>
<dbReference type="VEuPathDB" id="FungiDB:TREMEDRAFT_39416"/>
<evidence type="ECO:0000256" key="1">
    <source>
        <dbReference type="ARBA" id="ARBA00004141"/>
    </source>
</evidence>
<name>A0A4Q1BM11_TREME</name>
<evidence type="ECO:0000256" key="2">
    <source>
        <dbReference type="ARBA" id="ARBA00022692"/>
    </source>
</evidence>
<feature type="domain" description="Integral membrane bound transporter" evidence="9">
    <location>
        <begin position="793"/>
        <end position="914"/>
    </location>
</feature>
<dbReference type="Pfam" id="PF10337">
    <property type="entry name" value="ArAE_2_N"/>
    <property type="match status" value="1"/>
</dbReference>
<dbReference type="PANTHER" id="PTHR37994:SF1">
    <property type="entry name" value="ER TRANSPORTER 6TM N-TERMINAL DOMAIN-CONTAINING PROTEIN"/>
    <property type="match status" value="1"/>
</dbReference>
<organism evidence="10 11">
    <name type="scientific">Tremella mesenterica</name>
    <name type="common">Jelly fungus</name>
    <dbReference type="NCBI Taxonomy" id="5217"/>
    <lineage>
        <taxon>Eukaryota</taxon>
        <taxon>Fungi</taxon>
        <taxon>Dikarya</taxon>
        <taxon>Basidiomycota</taxon>
        <taxon>Agaricomycotina</taxon>
        <taxon>Tremellomycetes</taxon>
        <taxon>Tremellales</taxon>
        <taxon>Tremellaceae</taxon>
        <taxon>Tremella</taxon>
    </lineage>
</organism>
<dbReference type="EMBL" id="SDIL01000041">
    <property type="protein sequence ID" value="RXK38849.1"/>
    <property type="molecule type" value="Genomic_DNA"/>
</dbReference>
<dbReference type="PANTHER" id="PTHR37994">
    <property type="entry name" value="ARAE_2_N DOMAIN-CONTAINING PROTEIN-RELATED"/>
    <property type="match status" value="1"/>
</dbReference>
<accession>A0A4Q1BM11</accession>
<evidence type="ECO:0000256" key="3">
    <source>
        <dbReference type="ARBA" id="ARBA00022989"/>
    </source>
</evidence>
<dbReference type="Proteomes" id="UP000289152">
    <property type="component" value="Unassembled WGS sequence"/>
</dbReference>
<evidence type="ECO:0000256" key="6">
    <source>
        <dbReference type="SAM" id="Phobius"/>
    </source>
</evidence>
<protein>
    <recommendedName>
        <fullName evidence="12">ER transporter 6TM N-terminal domain-containing protein</fullName>
    </recommendedName>
</protein>
<keyword evidence="3 6" id="KW-1133">Transmembrane helix</keyword>
<evidence type="ECO:0000256" key="4">
    <source>
        <dbReference type="ARBA" id="ARBA00023136"/>
    </source>
</evidence>
<gene>
    <name evidence="10" type="ORF">M231_03905</name>
</gene>